<comment type="caution">
    <text evidence="1">The sequence shown here is derived from an EMBL/GenBank/DDBJ whole genome shotgun (WGS) entry which is preliminary data.</text>
</comment>
<accession>A0ABU6YNG0</accession>
<organism evidence="1 2">
    <name type="scientific">Stylosanthes scabra</name>
    <dbReference type="NCBI Taxonomy" id="79078"/>
    <lineage>
        <taxon>Eukaryota</taxon>
        <taxon>Viridiplantae</taxon>
        <taxon>Streptophyta</taxon>
        <taxon>Embryophyta</taxon>
        <taxon>Tracheophyta</taxon>
        <taxon>Spermatophyta</taxon>
        <taxon>Magnoliopsida</taxon>
        <taxon>eudicotyledons</taxon>
        <taxon>Gunneridae</taxon>
        <taxon>Pentapetalae</taxon>
        <taxon>rosids</taxon>
        <taxon>fabids</taxon>
        <taxon>Fabales</taxon>
        <taxon>Fabaceae</taxon>
        <taxon>Papilionoideae</taxon>
        <taxon>50 kb inversion clade</taxon>
        <taxon>dalbergioids sensu lato</taxon>
        <taxon>Dalbergieae</taxon>
        <taxon>Pterocarpus clade</taxon>
        <taxon>Stylosanthes</taxon>
    </lineage>
</organism>
<dbReference type="EMBL" id="JASCZI010242555">
    <property type="protein sequence ID" value="MED6211441.1"/>
    <property type="molecule type" value="Genomic_DNA"/>
</dbReference>
<proteinExistence type="predicted"/>
<evidence type="ECO:0000313" key="2">
    <source>
        <dbReference type="Proteomes" id="UP001341840"/>
    </source>
</evidence>
<gene>
    <name evidence="1" type="ORF">PIB30_073702</name>
</gene>
<keyword evidence="2" id="KW-1185">Reference proteome</keyword>
<sequence length="79" mass="8701">MGVAVGNQKSLIVAASLRYTLTVPHSPSQAALSLIWKRQNPKNGIVSRLTLPFHFVHLRSSLLFFISHSPFGIFLTTLA</sequence>
<name>A0ABU6YNG0_9FABA</name>
<dbReference type="Proteomes" id="UP001341840">
    <property type="component" value="Unassembled WGS sequence"/>
</dbReference>
<reference evidence="1 2" key="1">
    <citation type="journal article" date="2023" name="Plants (Basel)">
        <title>Bridging the Gap: Combining Genomics and Transcriptomics Approaches to Understand Stylosanthes scabra, an Orphan Legume from the Brazilian Caatinga.</title>
        <authorList>
            <person name="Ferreira-Neto J.R.C."/>
            <person name="da Silva M.D."/>
            <person name="Binneck E."/>
            <person name="de Melo N.F."/>
            <person name="da Silva R.H."/>
            <person name="de Melo A.L.T.M."/>
            <person name="Pandolfi V."/>
            <person name="Bustamante F.O."/>
            <person name="Brasileiro-Vidal A.C."/>
            <person name="Benko-Iseppon A.M."/>
        </authorList>
    </citation>
    <scope>NUCLEOTIDE SEQUENCE [LARGE SCALE GENOMIC DNA]</scope>
    <source>
        <tissue evidence="1">Leaves</tissue>
    </source>
</reference>
<protein>
    <submittedName>
        <fullName evidence="1">Uncharacterized protein</fullName>
    </submittedName>
</protein>
<evidence type="ECO:0000313" key="1">
    <source>
        <dbReference type="EMBL" id="MED6211441.1"/>
    </source>
</evidence>